<dbReference type="RefSeq" id="XP_002432462.1">
    <property type="nucleotide sequence ID" value="XM_002432417.1"/>
</dbReference>
<keyword evidence="10" id="KW-0479">Metal-binding</keyword>
<evidence type="ECO:0000313" key="24">
    <source>
        <dbReference type="EMBL" id="EEB19724.1"/>
    </source>
</evidence>
<dbReference type="Gene3D" id="3.40.630.10">
    <property type="entry name" value="Zn peptidases"/>
    <property type="match status" value="1"/>
</dbReference>
<evidence type="ECO:0000256" key="17">
    <source>
        <dbReference type="ARBA" id="ARBA00023145"/>
    </source>
</evidence>
<keyword evidence="16" id="KW-0482">Metalloprotease</keyword>
<dbReference type="SUPFAM" id="SSF53187">
    <property type="entry name" value="Zn-dependent exopeptidases"/>
    <property type="match status" value="1"/>
</dbReference>
<dbReference type="AlphaFoldDB" id="E0W268"/>
<dbReference type="PANTHER" id="PTHR12053">
    <property type="entry name" value="PROTEASE FAMILY M28 PLASMA GLUTAMATE CARBOXYPEPTIDASE-RELATED"/>
    <property type="match status" value="1"/>
</dbReference>
<evidence type="ECO:0000256" key="9">
    <source>
        <dbReference type="ARBA" id="ARBA00022670"/>
    </source>
</evidence>
<keyword evidence="18" id="KW-0325">Glycoprotein</keyword>
<evidence type="ECO:0000313" key="26">
    <source>
        <dbReference type="Proteomes" id="UP000009046"/>
    </source>
</evidence>
<gene>
    <name evidence="25" type="primary">8232631</name>
    <name evidence="24" type="ORF">Phum_PHUM585000</name>
</gene>
<evidence type="ECO:0000256" key="21">
    <source>
        <dbReference type="ARBA" id="ARBA00033328"/>
    </source>
</evidence>
<dbReference type="InterPro" id="IPR007484">
    <property type="entry name" value="Peptidase_M28"/>
</dbReference>
<dbReference type="EnsemblMetazoa" id="PHUM585000-RA">
    <property type="protein sequence ID" value="PHUM585000-PA"/>
    <property type="gene ID" value="PHUM585000"/>
</dbReference>
<evidence type="ECO:0000256" key="20">
    <source>
        <dbReference type="ARBA" id="ARBA00025833"/>
    </source>
</evidence>
<dbReference type="GO" id="GO:0005764">
    <property type="term" value="C:lysosome"/>
    <property type="evidence" value="ECO:0007669"/>
    <property type="project" value="UniProtKB-SubCell"/>
</dbReference>
<dbReference type="GO" id="GO:0070573">
    <property type="term" value="F:metallodipeptidase activity"/>
    <property type="evidence" value="ECO:0007669"/>
    <property type="project" value="InterPro"/>
</dbReference>
<evidence type="ECO:0000256" key="6">
    <source>
        <dbReference type="ARBA" id="ARBA00014116"/>
    </source>
</evidence>
<evidence type="ECO:0000256" key="22">
    <source>
        <dbReference type="SAM" id="SignalP"/>
    </source>
</evidence>
<comment type="similarity">
    <text evidence="5">Belongs to the peptidase M28 family.</text>
</comment>
<dbReference type="GO" id="GO:0046872">
    <property type="term" value="F:metal ion binding"/>
    <property type="evidence" value="ECO:0007669"/>
    <property type="project" value="UniProtKB-KW"/>
</dbReference>
<dbReference type="GO" id="GO:0005783">
    <property type="term" value="C:endoplasmic reticulum"/>
    <property type="evidence" value="ECO:0007669"/>
    <property type="project" value="UniProtKB-SubCell"/>
</dbReference>
<evidence type="ECO:0000256" key="1">
    <source>
        <dbReference type="ARBA" id="ARBA00004240"/>
    </source>
</evidence>
<keyword evidence="7" id="KW-0964">Secreted</keyword>
<reference evidence="24" key="2">
    <citation type="submission" date="2007-04" db="EMBL/GenBank/DDBJ databases">
        <title>The genome of the human body louse.</title>
        <authorList>
            <consortium name="The Human Body Louse Genome Consortium"/>
            <person name="Kirkness E."/>
            <person name="Walenz B."/>
            <person name="Hass B."/>
            <person name="Bruggner R."/>
            <person name="Strausberg R."/>
        </authorList>
    </citation>
    <scope>NUCLEOTIDE SEQUENCE</scope>
    <source>
        <strain evidence="24">USDA</strain>
    </source>
</reference>
<evidence type="ECO:0000256" key="4">
    <source>
        <dbReference type="ARBA" id="ARBA00004613"/>
    </source>
</evidence>
<keyword evidence="15" id="KW-0333">Golgi apparatus</keyword>
<dbReference type="VEuPathDB" id="VectorBase:PHUM585000"/>
<evidence type="ECO:0000256" key="11">
    <source>
        <dbReference type="ARBA" id="ARBA00022729"/>
    </source>
</evidence>
<evidence type="ECO:0000256" key="5">
    <source>
        <dbReference type="ARBA" id="ARBA00010918"/>
    </source>
</evidence>
<evidence type="ECO:0000256" key="18">
    <source>
        <dbReference type="ARBA" id="ARBA00023180"/>
    </source>
</evidence>
<evidence type="ECO:0000256" key="15">
    <source>
        <dbReference type="ARBA" id="ARBA00023034"/>
    </source>
</evidence>
<evidence type="ECO:0000256" key="13">
    <source>
        <dbReference type="ARBA" id="ARBA00022824"/>
    </source>
</evidence>
<keyword evidence="8" id="KW-0121">Carboxypeptidase</keyword>
<dbReference type="PANTHER" id="PTHR12053:SF3">
    <property type="entry name" value="CARBOXYPEPTIDASE Q"/>
    <property type="match status" value="1"/>
</dbReference>
<evidence type="ECO:0000256" key="7">
    <source>
        <dbReference type="ARBA" id="ARBA00022525"/>
    </source>
</evidence>
<dbReference type="GeneID" id="8232631"/>
<dbReference type="EMBL" id="DS235874">
    <property type="protein sequence ID" value="EEB19724.1"/>
    <property type="molecule type" value="Genomic_DNA"/>
</dbReference>
<feature type="signal peptide" evidence="22">
    <location>
        <begin position="1"/>
        <end position="20"/>
    </location>
</feature>
<organism>
    <name type="scientific">Pediculus humanus subsp. corporis</name>
    <name type="common">Body louse</name>
    <dbReference type="NCBI Taxonomy" id="121224"/>
    <lineage>
        <taxon>Eukaryota</taxon>
        <taxon>Metazoa</taxon>
        <taxon>Ecdysozoa</taxon>
        <taxon>Arthropoda</taxon>
        <taxon>Hexapoda</taxon>
        <taxon>Insecta</taxon>
        <taxon>Pterygota</taxon>
        <taxon>Neoptera</taxon>
        <taxon>Paraneoptera</taxon>
        <taxon>Psocodea</taxon>
        <taxon>Troctomorpha</taxon>
        <taxon>Phthiraptera</taxon>
        <taxon>Anoplura</taxon>
        <taxon>Pediculidae</taxon>
        <taxon>Pediculus</taxon>
    </lineage>
</organism>
<evidence type="ECO:0000256" key="10">
    <source>
        <dbReference type="ARBA" id="ARBA00022723"/>
    </source>
</evidence>
<keyword evidence="19" id="KW-0458">Lysosome</keyword>
<dbReference type="InterPro" id="IPR039866">
    <property type="entry name" value="CPQ"/>
</dbReference>
<evidence type="ECO:0000256" key="14">
    <source>
        <dbReference type="ARBA" id="ARBA00022833"/>
    </source>
</evidence>
<dbReference type="FunFam" id="3.50.30.30:FF:000009">
    <property type="entry name" value="Carboxypeptidase Q"/>
    <property type="match status" value="1"/>
</dbReference>
<evidence type="ECO:0000256" key="16">
    <source>
        <dbReference type="ARBA" id="ARBA00023049"/>
    </source>
</evidence>
<dbReference type="Proteomes" id="UP000009046">
    <property type="component" value="Unassembled WGS sequence"/>
</dbReference>
<dbReference type="GO" id="GO:0005615">
    <property type="term" value="C:extracellular space"/>
    <property type="evidence" value="ECO:0007669"/>
    <property type="project" value="TreeGrafter"/>
</dbReference>
<proteinExistence type="inferred from homology"/>
<dbReference type="eggNOG" id="KOG2195">
    <property type="taxonomic scope" value="Eukaryota"/>
</dbReference>
<name>E0W268_PEDHC</name>
<keyword evidence="17" id="KW-0865">Zymogen</keyword>
<comment type="subunit">
    <text evidence="20">Homodimer. The monomeric form is inactive while the homodimer is active.</text>
</comment>
<dbReference type="CTD" id="8232631"/>
<protein>
    <recommendedName>
        <fullName evidence="6">Carboxypeptidase Q</fullName>
    </recommendedName>
    <alternativeName>
        <fullName evidence="21">Plasma glutamate carboxypeptidase</fullName>
    </alternativeName>
</protein>
<dbReference type="InParanoid" id="E0W268"/>
<sequence length="485" mass="53674">MKILFLISCYYVITTHDVNGYEIFNSERQCYLPPYLKKEIQSYGNFVNDIIQISTTGNYAGEYYNDLSKFIDRYGNRLSGTKNLEESINDIAMKSASKGLEVSLDPVMVPHWVRNYESAHLLSPRKKELNILGLGYSPGTPGSNGITAEVIVVDNFEELEERCAEVSGKIVLFNANFTTYGETVKYRSKGPAKAAKLGAVAALVKSVTPFSIYSPHTGTTSFKNGGPKIPSACVTLEDADFLARLFKRGHKIIVNLQMNAVLKPSTLSRNLLADFRGKQLPNHQVIVSGHIDSWDVGEGALDDGVGAFLALHSLFLLKFMNVPTPKRTMRAVLWTAEELGLIGAQAYLKEHECELQYITAALESDFGSSIPQGLNFEGNDEAYCIVKEIASLFDRLNATTVDKITGVGSDVSVFKPNGIPLIEPRYVNSNYMWFHHTNGDSMRTLNKETMDKNLAVFAATTYILANLSVPLPRPGQTVWDLVPNK</sequence>
<evidence type="ECO:0000256" key="3">
    <source>
        <dbReference type="ARBA" id="ARBA00004555"/>
    </source>
</evidence>
<comment type="subcellular location">
    <subcellularLocation>
        <location evidence="1">Endoplasmic reticulum</location>
    </subcellularLocation>
    <subcellularLocation>
        <location evidence="3">Golgi apparatus</location>
    </subcellularLocation>
    <subcellularLocation>
        <location evidence="2">Lysosome</location>
    </subcellularLocation>
    <subcellularLocation>
        <location evidence="4">Secreted</location>
    </subcellularLocation>
</comment>
<keyword evidence="12" id="KW-0378">Hydrolase</keyword>
<keyword evidence="11 22" id="KW-0732">Signal</keyword>
<reference evidence="25" key="3">
    <citation type="submission" date="2020-05" db="UniProtKB">
        <authorList>
            <consortium name="EnsemblMetazoa"/>
        </authorList>
    </citation>
    <scope>IDENTIFICATION</scope>
    <source>
        <strain evidence="25">USDA</strain>
    </source>
</reference>
<feature type="chain" id="PRO_5014570293" description="Carboxypeptidase Q" evidence="22">
    <location>
        <begin position="21"/>
        <end position="485"/>
    </location>
</feature>
<evidence type="ECO:0000256" key="19">
    <source>
        <dbReference type="ARBA" id="ARBA00023228"/>
    </source>
</evidence>
<evidence type="ECO:0000313" key="25">
    <source>
        <dbReference type="EnsemblMetazoa" id="PHUM585000-PA"/>
    </source>
</evidence>
<keyword evidence="26" id="KW-1185">Reference proteome</keyword>
<feature type="domain" description="Peptidase M28" evidence="23">
    <location>
        <begin position="270"/>
        <end position="459"/>
    </location>
</feature>
<accession>E0W268</accession>
<reference evidence="24" key="1">
    <citation type="submission" date="2007-04" db="EMBL/GenBank/DDBJ databases">
        <title>Annotation of Pediculus humanus corporis strain USDA.</title>
        <authorList>
            <person name="Kirkness E."/>
            <person name="Hannick L."/>
            <person name="Hass B."/>
            <person name="Bruggner R."/>
            <person name="Lawson D."/>
            <person name="Bidwell S."/>
            <person name="Joardar V."/>
            <person name="Caler E."/>
            <person name="Walenz B."/>
            <person name="Inman J."/>
            <person name="Schobel S."/>
            <person name="Galinsky K."/>
            <person name="Amedeo P."/>
            <person name="Strausberg R."/>
        </authorList>
    </citation>
    <scope>NUCLEOTIDE SEQUENCE</scope>
    <source>
        <strain evidence="24">USDA</strain>
    </source>
</reference>
<evidence type="ECO:0000259" key="23">
    <source>
        <dbReference type="Pfam" id="PF04389"/>
    </source>
</evidence>
<keyword evidence="9" id="KW-0645">Protease</keyword>
<dbReference type="GO" id="GO:0005794">
    <property type="term" value="C:Golgi apparatus"/>
    <property type="evidence" value="ECO:0007669"/>
    <property type="project" value="UniProtKB-SubCell"/>
</dbReference>
<dbReference type="Pfam" id="PF04389">
    <property type="entry name" value="Peptidase_M28"/>
    <property type="match status" value="1"/>
</dbReference>
<keyword evidence="14" id="KW-0862">Zinc</keyword>
<dbReference type="STRING" id="121224.E0W268"/>
<dbReference type="OMA" id="IVFYNRP"/>
<keyword evidence="13" id="KW-0256">Endoplasmic reticulum</keyword>
<evidence type="ECO:0000256" key="8">
    <source>
        <dbReference type="ARBA" id="ARBA00022645"/>
    </source>
</evidence>
<dbReference type="KEGG" id="phu:Phum_PHUM585000"/>
<dbReference type="HOGENOM" id="CLU_033697_1_1_1"/>
<dbReference type="EMBL" id="AAZO01007130">
    <property type="status" value="NOT_ANNOTATED_CDS"/>
    <property type="molecule type" value="Genomic_DNA"/>
</dbReference>
<dbReference type="Gene3D" id="3.50.30.30">
    <property type="match status" value="1"/>
</dbReference>
<dbReference type="GO" id="GO:0004180">
    <property type="term" value="F:carboxypeptidase activity"/>
    <property type="evidence" value="ECO:0007669"/>
    <property type="project" value="UniProtKB-KW"/>
</dbReference>
<evidence type="ECO:0000256" key="2">
    <source>
        <dbReference type="ARBA" id="ARBA00004371"/>
    </source>
</evidence>
<dbReference type="GO" id="GO:0043171">
    <property type="term" value="P:peptide catabolic process"/>
    <property type="evidence" value="ECO:0007669"/>
    <property type="project" value="TreeGrafter"/>
</dbReference>
<dbReference type="GO" id="GO:0006508">
    <property type="term" value="P:proteolysis"/>
    <property type="evidence" value="ECO:0007669"/>
    <property type="project" value="UniProtKB-KW"/>
</dbReference>
<dbReference type="OrthoDB" id="10013407at2759"/>
<evidence type="ECO:0000256" key="12">
    <source>
        <dbReference type="ARBA" id="ARBA00022801"/>
    </source>
</evidence>